<dbReference type="EMBL" id="JRLX01000015">
    <property type="protein sequence ID" value="KGO85942.1"/>
    <property type="molecule type" value="Genomic_DNA"/>
</dbReference>
<evidence type="ECO:0000313" key="9">
    <source>
        <dbReference type="EMBL" id="KGO85942.1"/>
    </source>
</evidence>
<dbReference type="Pfam" id="PF07980">
    <property type="entry name" value="SusD_RagB"/>
    <property type="match status" value="1"/>
</dbReference>
<evidence type="ECO:0000256" key="4">
    <source>
        <dbReference type="ARBA" id="ARBA00023136"/>
    </source>
</evidence>
<organism evidence="9 10">
    <name type="scientific">Flavobacterium rivuli WB 3.3-2 = DSM 21788</name>
    <dbReference type="NCBI Taxonomy" id="1121895"/>
    <lineage>
        <taxon>Bacteria</taxon>
        <taxon>Pseudomonadati</taxon>
        <taxon>Bacteroidota</taxon>
        <taxon>Flavobacteriia</taxon>
        <taxon>Flavobacteriales</taxon>
        <taxon>Flavobacteriaceae</taxon>
        <taxon>Flavobacterium</taxon>
    </lineage>
</organism>
<sequence length="498" mass="54919">MKTKIISAFIAALILSSCSEDFLTKYPETVVSAETFYKTEADFKQAVIGAYVPLRNIYGTGLADYGAWAMGEMRADNTAFIYNAANRGYADREYIDQFIDDANGGGVSNKYQNDYIIIGRANQILKTIDAADFDQVKKDNYKGQALFLRAFAYFDLVQYFGDVPLVLTPPTTYAETNVGQTPKAQVYEQILADAAAAAVLLPNKATQDVGFVANGAAYTLLGNVNIVLERWADAEEALLNVQGYSLLGNYAAIYNPANKNHAESIFEVQYYDLATANSASNFAYNFLPILQNPGVIAGFPDGNSNAYAGWNIPTPDFLAVYEPGDLRKDASVGFYTGEGYTNIPYIKKYVHGAEIAPNTNDDWPVYRYAEVLLFLAEAANEQGKSEALTYLNMVHANPRTGLLPLPAAGQAELRVLIQKERQIELAFENKRWLDLVRTGKAIEVMNAQGNSIRANPQAYYYPAGVTPPGYVVTAKHLLFPIPQREIRINPLLVQNTGY</sequence>
<proteinExistence type="inferred from homology"/>
<dbReference type="Pfam" id="PF14322">
    <property type="entry name" value="SusD-like_3"/>
    <property type="match status" value="1"/>
</dbReference>
<dbReference type="InterPro" id="IPR012944">
    <property type="entry name" value="SusD_RagB_dom"/>
</dbReference>
<keyword evidence="3 6" id="KW-0732">Signal</keyword>
<accession>A0A0A2LZY1</accession>
<evidence type="ECO:0000256" key="6">
    <source>
        <dbReference type="SAM" id="SignalP"/>
    </source>
</evidence>
<evidence type="ECO:0008006" key="11">
    <source>
        <dbReference type="Google" id="ProtNLM"/>
    </source>
</evidence>
<dbReference type="CDD" id="cd08977">
    <property type="entry name" value="SusD"/>
    <property type="match status" value="1"/>
</dbReference>
<dbReference type="OrthoDB" id="5694214at2"/>
<dbReference type="PROSITE" id="PS51257">
    <property type="entry name" value="PROKAR_LIPOPROTEIN"/>
    <property type="match status" value="1"/>
</dbReference>
<evidence type="ECO:0000256" key="1">
    <source>
        <dbReference type="ARBA" id="ARBA00004442"/>
    </source>
</evidence>
<dbReference type="RefSeq" id="WP_020214346.1">
    <property type="nucleotide sequence ID" value="NZ_JRLX01000015.1"/>
</dbReference>
<keyword evidence="5" id="KW-0998">Cell outer membrane</keyword>
<keyword evidence="4" id="KW-0472">Membrane</keyword>
<dbReference type="GO" id="GO:0009279">
    <property type="term" value="C:cell outer membrane"/>
    <property type="evidence" value="ECO:0007669"/>
    <property type="project" value="UniProtKB-SubCell"/>
</dbReference>
<name>A0A0A2LZY1_9FLAO</name>
<feature type="signal peptide" evidence="6">
    <location>
        <begin position="1"/>
        <end position="19"/>
    </location>
</feature>
<feature type="domain" description="RagB/SusD" evidence="7">
    <location>
        <begin position="341"/>
        <end position="498"/>
    </location>
</feature>
<comment type="caution">
    <text evidence="9">The sequence shown here is derived from an EMBL/GenBank/DDBJ whole genome shotgun (WGS) entry which is preliminary data.</text>
</comment>
<reference evidence="9 10" key="1">
    <citation type="submission" date="2013-09" db="EMBL/GenBank/DDBJ databases">
        <authorList>
            <person name="Zeng Z."/>
            <person name="Chen C."/>
        </authorList>
    </citation>
    <scope>NUCLEOTIDE SEQUENCE [LARGE SCALE GENOMIC DNA]</scope>
    <source>
        <strain evidence="9 10">WB 3.3-2</strain>
    </source>
</reference>
<comment type="similarity">
    <text evidence="2">Belongs to the SusD family.</text>
</comment>
<feature type="chain" id="PRO_5001991477" description="Carbohydrate-binding protein SusD" evidence="6">
    <location>
        <begin position="20"/>
        <end position="498"/>
    </location>
</feature>
<dbReference type="eggNOG" id="COG0702">
    <property type="taxonomic scope" value="Bacteria"/>
</dbReference>
<dbReference type="AlphaFoldDB" id="A0A0A2LZY1"/>
<dbReference type="Proteomes" id="UP000030152">
    <property type="component" value="Unassembled WGS sequence"/>
</dbReference>
<evidence type="ECO:0000313" key="10">
    <source>
        <dbReference type="Proteomes" id="UP000030152"/>
    </source>
</evidence>
<dbReference type="InterPro" id="IPR011990">
    <property type="entry name" value="TPR-like_helical_dom_sf"/>
</dbReference>
<evidence type="ECO:0000256" key="2">
    <source>
        <dbReference type="ARBA" id="ARBA00006275"/>
    </source>
</evidence>
<feature type="domain" description="SusD-like N-terminal" evidence="8">
    <location>
        <begin position="62"/>
        <end position="222"/>
    </location>
</feature>
<evidence type="ECO:0000259" key="8">
    <source>
        <dbReference type="Pfam" id="PF14322"/>
    </source>
</evidence>
<dbReference type="Gene3D" id="1.25.40.390">
    <property type="match status" value="1"/>
</dbReference>
<comment type="subcellular location">
    <subcellularLocation>
        <location evidence="1">Cell outer membrane</location>
    </subcellularLocation>
</comment>
<evidence type="ECO:0000256" key="3">
    <source>
        <dbReference type="ARBA" id="ARBA00022729"/>
    </source>
</evidence>
<protein>
    <recommendedName>
        <fullName evidence="11">Carbohydrate-binding protein SusD</fullName>
    </recommendedName>
</protein>
<dbReference type="STRING" id="1121895.GCA_000378485_03182"/>
<evidence type="ECO:0000256" key="5">
    <source>
        <dbReference type="ARBA" id="ARBA00023237"/>
    </source>
</evidence>
<evidence type="ECO:0000259" key="7">
    <source>
        <dbReference type="Pfam" id="PF07980"/>
    </source>
</evidence>
<gene>
    <name evidence="9" type="ORF">Q765_14025</name>
</gene>
<dbReference type="SUPFAM" id="SSF48452">
    <property type="entry name" value="TPR-like"/>
    <property type="match status" value="1"/>
</dbReference>
<keyword evidence="10" id="KW-1185">Reference proteome</keyword>
<dbReference type="InterPro" id="IPR033985">
    <property type="entry name" value="SusD-like_N"/>
</dbReference>